<keyword evidence="1" id="KW-0812">Transmembrane</keyword>
<dbReference type="EMBL" id="CAJNNW010027194">
    <property type="protein sequence ID" value="CAE8690107.1"/>
    <property type="molecule type" value="Genomic_DNA"/>
</dbReference>
<keyword evidence="1" id="KW-1133">Transmembrane helix</keyword>
<evidence type="ECO:0000313" key="2">
    <source>
        <dbReference type="EMBL" id="CAE8690107.1"/>
    </source>
</evidence>
<dbReference type="Proteomes" id="UP000626109">
    <property type="component" value="Unassembled WGS sequence"/>
</dbReference>
<name>A0A813JZY0_POLGL</name>
<dbReference type="AlphaFoldDB" id="A0A813JZY0"/>
<feature type="non-terminal residue" evidence="2">
    <location>
        <position position="88"/>
    </location>
</feature>
<proteinExistence type="predicted"/>
<feature type="non-terminal residue" evidence="2">
    <location>
        <position position="1"/>
    </location>
</feature>
<reference evidence="2" key="1">
    <citation type="submission" date="2021-02" db="EMBL/GenBank/DDBJ databases">
        <authorList>
            <person name="Dougan E. K."/>
            <person name="Rhodes N."/>
            <person name="Thang M."/>
            <person name="Chan C."/>
        </authorList>
    </citation>
    <scope>NUCLEOTIDE SEQUENCE</scope>
</reference>
<sequence>RCVSHRPGVDGSTDSWWTKGGGRAINVDALIALISSGVVAFLVGAVCYCIELPADPEVPLVDIFEAAVAALRLSLCARRPPASPEAPT</sequence>
<gene>
    <name evidence="2" type="ORF">PGLA2088_LOCUS26798</name>
</gene>
<organism evidence="2 3">
    <name type="scientific">Polarella glacialis</name>
    <name type="common">Dinoflagellate</name>
    <dbReference type="NCBI Taxonomy" id="89957"/>
    <lineage>
        <taxon>Eukaryota</taxon>
        <taxon>Sar</taxon>
        <taxon>Alveolata</taxon>
        <taxon>Dinophyceae</taxon>
        <taxon>Suessiales</taxon>
        <taxon>Suessiaceae</taxon>
        <taxon>Polarella</taxon>
    </lineage>
</organism>
<keyword evidence="1" id="KW-0472">Membrane</keyword>
<protein>
    <submittedName>
        <fullName evidence="2">Uncharacterized protein</fullName>
    </submittedName>
</protein>
<evidence type="ECO:0000256" key="1">
    <source>
        <dbReference type="SAM" id="Phobius"/>
    </source>
</evidence>
<accession>A0A813JZY0</accession>
<evidence type="ECO:0000313" key="3">
    <source>
        <dbReference type="Proteomes" id="UP000626109"/>
    </source>
</evidence>
<feature type="transmembrane region" description="Helical" evidence="1">
    <location>
        <begin position="29"/>
        <end position="50"/>
    </location>
</feature>
<comment type="caution">
    <text evidence="2">The sequence shown here is derived from an EMBL/GenBank/DDBJ whole genome shotgun (WGS) entry which is preliminary data.</text>
</comment>